<feature type="transmembrane region" description="Helical" evidence="1">
    <location>
        <begin position="184"/>
        <end position="204"/>
    </location>
</feature>
<evidence type="ECO:0000259" key="2">
    <source>
        <dbReference type="Pfam" id="PF02517"/>
    </source>
</evidence>
<evidence type="ECO:0000313" key="4">
    <source>
        <dbReference type="Proteomes" id="UP000272528"/>
    </source>
</evidence>
<feature type="transmembrane region" description="Helical" evidence="1">
    <location>
        <begin position="29"/>
        <end position="50"/>
    </location>
</feature>
<feature type="transmembrane region" description="Helical" evidence="1">
    <location>
        <begin position="257"/>
        <end position="277"/>
    </location>
</feature>
<feature type="transmembrane region" description="Helical" evidence="1">
    <location>
        <begin position="62"/>
        <end position="81"/>
    </location>
</feature>
<evidence type="ECO:0000256" key="1">
    <source>
        <dbReference type="SAM" id="Phobius"/>
    </source>
</evidence>
<dbReference type="GO" id="GO:0080120">
    <property type="term" value="P:CAAX-box protein maturation"/>
    <property type="evidence" value="ECO:0007669"/>
    <property type="project" value="UniProtKB-ARBA"/>
</dbReference>
<dbReference type="EMBL" id="CP034437">
    <property type="protein sequence ID" value="AZN38989.1"/>
    <property type="molecule type" value="Genomic_DNA"/>
</dbReference>
<keyword evidence="1" id="KW-0472">Membrane</keyword>
<evidence type="ECO:0000313" key="3">
    <source>
        <dbReference type="EMBL" id="AZN38989.1"/>
    </source>
</evidence>
<sequence length="285" mass="31842">MRQLRALRLHLCGRGGTCMTRYAGMLVNYLLYTAMIIMAILLYNFIVNPIFDWGQFGKGDQLPAQVFIVLVLSIVLSRIAYSLKYKILKTPSPSSFIQLHQYLPIRLPQAIHMITVGLAFALMFASVMKFLLHQGISELENFTAQYSNVAAFYLIASAALNTALELVLFMGIMFNEARRSVPSFWAMLVISLIIAALQPGGIAMQLLGIPLGFLYGYMYSKLKSIWYVILIGCSFNVLFFTMVKTSLFGAFGDMSDITLLIIAGVSAIYMIISTVWYSKRLGRAA</sequence>
<keyword evidence="3" id="KW-0378">Hydrolase</keyword>
<dbReference type="AlphaFoldDB" id="A0A3Q8X2I2"/>
<dbReference type="GO" id="GO:0006508">
    <property type="term" value="P:proteolysis"/>
    <property type="evidence" value="ECO:0007669"/>
    <property type="project" value="UniProtKB-KW"/>
</dbReference>
<gene>
    <name evidence="3" type="ORF">EJC50_04400</name>
</gene>
<organism evidence="3 4">
    <name type="scientific">Paenibacillus albus</name>
    <dbReference type="NCBI Taxonomy" id="2495582"/>
    <lineage>
        <taxon>Bacteria</taxon>
        <taxon>Bacillati</taxon>
        <taxon>Bacillota</taxon>
        <taxon>Bacilli</taxon>
        <taxon>Bacillales</taxon>
        <taxon>Paenibacillaceae</taxon>
        <taxon>Paenibacillus</taxon>
    </lineage>
</organism>
<accession>A0A3Q8X2I2</accession>
<dbReference type="OrthoDB" id="2592840at2"/>
<keyword evidence="1" id="KW-0812">Transmembrane</keyword>
<keyword evidence="4" id="KW-1185">Reference proteome</keyword>
<feature type="transmembrane region" description="Helical" evidence="1">
    <location>
        <begin position="224"/>
        <end position="245"/>
    </location>
</feature>
<keyword evidence="3" id="KW-0482">Metalloprotease</keyword>
<feature type="domain" description="CAAX prenyl protease 2/Lysostaphin resistance protein A-like" evidence="2">
    <location>
        <begin position="151"/>
        <end position="237"/>
    </location>
</feature>
<name>A0A3Q8X2I2_9BACL</name>
<protein>
    <submittedName>
        <fullName evidence="3">CPBP family intramembrane metalloprotease</fullName>
    </submittedName>
</protein>
<reference evidence="4" key="1">
    <citation type="submission" date="2018-12" db="EMBL/GenBank/DDBJ databases">
        <title>Genome sequence of Peanibacillus sp.</title>
        <authorList>
            <person name="Subramani G."/>
            <person name="Srinivasan S."/>
            <person name="Kim M.K."/>
        </authorList>
    </citation>
    <scope>NUCLEOTIDE SEQUENCE [LARGE SCALE GENOMIC DNA]</scope>
    <source>
        <strain evidence="4">18JY67-1</strain>
    </source>
</reference>
<dbReference type="Pfam" id="PF02517">
    <property type="entry name" value="Rce1-like"/>
    <property type="match status" value="1"/>
</dbReference>
<proteinExistence type="predicted"/>
<keyword evidence="1" id="KW-1133">Transmembrane helix</keyword>
<dbReference type="KEGG" id="palb:EJC50_04400"/>
<dbReference type="InterPro" id="IPR003675">
    <property type="entry name" value="Rce1/LyrA-like_dom"/>
</dbReference>
<dbReference type="GO" id="GO:0004175">
    <property type="term" value="F:endopeptidase activity"/>
    <property type="evidence" value="ECO:0007669"/>
    <property type="project" value="UniProtKB-ARBA"/>
</dbReference>
<keyword evidence="3" id="KW-0645">Protease</keyword>
<feature type="transmembrane region" description="Helical" evidence="1">
    <location>
        <begin position="151"/>
        <end position="172"/>
    </location>
</feature>
<dbReference type="Proteomes" id="UP000272528">
    <property type="component" value="Chromosome"/>
</dbReference>
<dbReference type="GO" id="GO:0008237">
    <property type="term" value="F:metallopeptidase activity"/>
    <property type="evidence" value="ECO:0007669"/>
    <property type="project" value="UniProtKB-KW"/>
</dbReference>
<feature type="transmembrane region" description="Helical" evidence="1">
    <location>
        <begin position="110"/>
        <end position="131"/>
    </location>
</feature>